<protein>
    <submittedName>
        <fullName evidence="2">Uncharacterized protein</fullName>
    </submittedName>
</protein>
<feature type="region of interest" description="Disordered" evidence="1">
    <location>
        <begin position="16"/>
        <end position="51"/>
    </location>
</feature>
<accession>A0A1A6C349</accession>
<evidence type="ECO:0000256" key="1">
    <source>
        <dbReference type="SAM" id="MobiDB-lite"/>
    </source>
</evidence>
<organism evidence="2 3">
    <name type="scientific">Acidihalobacter prosperus</name>
    <dbReference type="NCBI Taxonomy" id="160660"/>
    <lineage>
        <taxon>Bacteria</taxon>
        <taxon>Pseudomonadati</taxon>
        <taxon>Pseudomonadota</taxon>
        <taxon>Gammaproteobacteria</taxon>
        <taxon>Chromatiales</taxon>
        <taxon>Ectothiorhodospiraceae</taxon>
        <taxon>Acidihalobacter</taxon>
    </lineage>
</organism>
<dbReference type="Proteomes" id="UP000029273">
    <property type="component" value="Unassembled WGS sequence"/>
</dbReference>
<evidence type="ECO:0000313" key="3">
    <source>
        <dbReference type="Proteomes" id="UP000029273"/>
    </source>
</evidence>
<proteinExistence type="predicted"/>
<reference evidence="2 3" key="1">
    <citation type="journal article" date="2014" name="Genome Announc.">
        <title>Draft Genome Sequence of the Iron-Oxidizing, Acidophilic, and Halotolerant 'Thiobacillus prosperus' Type Strain DSM 5130.</title>
        <authorList>
            <person name="Ossandon F.J."/>
            <person name="Cardenas J.P."/>
            <person name="Corbett M."/>
            <person name="Quatrini R."/>
            <person name="Holmes D.S."/>
            <person name="Watkin E."/>
        </authorList>
    </citation>
    <scope>NUCLEOTIDE SEQUENCE [LARGE SCALE GENOMIC DNA]</scope>
    <source>
        <strain evidence="2 3">DSM 5130</strain>
    </source>
</reference>
<dbReference type="EMBL" id="JQSG02000004">
    <property type="protein sequence ID" value="OBS08992.1"/>
    <property type="molecule type" value="Genomic_DNA"/>
</dbReference>
<dbReference type="AlphaFoldDB" id="A0A1A6C349"/>
<name>A0A1A6C349_9GAMM</name>
<comment type="caution">
    <text evidence="2">The sequence shown here is derived from an EMBL/GenBank/DDBJ whole genome shotgun (WGS) entry which is preliminary data.</text>
</comment>
<evidence type="ECO:0000313" key="2">
    <source>
        <dbReference type="EMBL" id="OBS08992.1"/>
    </source>
</evidence>
<keyword evidence="3" id="KW-1185">Reference proteome</keyword>
<sequence>MALAGKRVLERGAELAAGGRGRAMSGEAKADESSAEPELSAGLDWMNDLKF</sequence>
<gene>
    <name evidence="2" type="ORF">Thpro_022109</name>
</gene>